<evidence type="ECO:0000256" key="2">
    <source>
        <dbReference type="SAM" id="Phobius"/>
    </source>
</evidence>
<keyword evidence="2" id="KW-0812">Transmembrane</keyword>
<feature type="transmembrane region" description="Helical" evidence="2">
    <location>
        <begin position="20"/>
        <end position="43"/>
    </location>
</feature>
<feature type="region of interest" description="Disordered" evidence="1">
    <location>
        <begin position="57"/>
        <end position="82"/>
    </location>
</feature>
<evidence type="ECO:0000313" key="4">
    <source>
        <dbReference type="Proteomes" id="UP001596087"/>
    </source>
</evidence>
<dbReference type="Proteomes" id="UP001596087">
    <property type="component" value="Unassembled WGS sequence"/>
</dbReference>
<protein>
    <recommendedName>
        <fullName evidence="5">DUF4229 domain-containing protein</fullName>
    </recommendedName>
</protein>
<organism evidence="3 4">
    <name type="scientific">Nocardioides taihuensis</name>
    <dbReference type="NCBI Taxonomy" id="1835606"/>
    <lineage>
        <taxon>Bacteria</taxon>
        <taxon>Bacillati</taxon>
        <taxon>Actinomycetota</taxon>
        <taxon>Actinomycetes</taxon>
        <taxon>Propionibacteriales</taxon>
        <taxon>Nocardioidaceae</taxon>
        <taxon>Nocardioides</taxon>
    </lineage>
</organism>
<name>A0ABW0BJN7_9ACTN</name>
<proteinExistence type="predicted"/>
<gene>
    <name evidence="3" type="ORF">ACFPGP_11495</name>
</gene>
<reference evidence="4" key="1">
    <citation type="journal article" date="2019" name="Int. J. Syst. Evol. Microbiol.">
        <title>The Global Catalogue of Microorganisms (GCM) 10K type strain sequencing project: providing services to taxonomists for standard genome sequencing and annotation.</title>
        <authorList>
            <consortium name="The Broad Institute Genomics Platform"/>
            <consortium name="The Broad Institute Genome Sequencing Center for Infectious Disease"/>
            <person name="Wu L."/>
            <person name="Ma J."/>
        </authorList>
    </citation>
    <scope>NUCLEOTIDE SEQUENCE [LARGE SCALE GENOMIC DNA]</scope>
    <source>
        <strain evidence="4">DFY41</strain>
    </source>
</reference>
<keyword evidence="2" id="KW-1133">Transmembrane helix</keyword>
<sequence>MLTVLLTLADTPPEDNDVVAGGWGALVLVGLIIAVVLLGFSLFKQLRKVEAADKAGVYGRDDDPVEPVDAPAADQKADDQQS</sequence>
<evidence type="ECO:0000313" key="3">
    <source>
        <dbReference type="EMBL" id="MFC5177300.1"/>
    </source>
</evidence>
<keyword evidence="2" id="KW-0472">Membrane</keyword>
<dbReference type="EMBL" id="JBHSKD010000011">
    <property type="protein sequence ID" value="MFC5177300.1"/>
    <property type="molecule type" value="Genomic_DNA"/>
</dbReference>
<keyword evidence="4" id="KW-1185">Reference proteome</keyword>
<evidence type="ECO:0000256" key="1">
    <source>
        <dbReference type="SAM" id="MobiDB-lite"/>
    </source>
</evidence>
<accession>A0ABW0BJN7</accession>
<evidence type="ECO:0008006" key="5">
    <source>
        <dbReference type="Google" id="ProtNLM"/>
    </source>
</evidence>
<comment type="caution">
    <text evidence="3">The sequence shown here is derived from an EMBL/GenBank/DDBJ whole genome shotgun (WGS) entry which is preliminary data.</text>
</comment>
<dbReference type="RefSeq" id="WP_378590207.1">
    <property type="nucleotide sequence ID" value="NZ_JBHSKD010000011.1"/>
</dbReference>